<dbReference type="KEGG" id="dsf:UWK_02912"/>
<dbReference type="OrthoDB" id="9783375at2"/>
<sequence length="520" mass="58979">MACIARSPINVKYIPLPLVAGNRISMQRIFFSLLLLLLLNACSEDQKQEEGNETSPASNSISTPPKGCKACHSMVLDVAHDMDCTVCHGGSNDTSSKELAHENLILRPAHPDNMVKVCGKCHQDQVASTAHSLHFTLKTEVNRVRIAFGAKEELTSLVDVPVTDSPQTIVELADDLLRRRCLRCHPYFSGDRYPAVVRGTGCASCHLQFYKGKLVSHSFLKTPGDDQCLQCHYGNWVGYDYYGRYEHDMNDEYRTPYTTRHDYFRPFGVEFHQLSPDIHQKKGLVCVDCHGGRELMAQGDTKTRCADCHDRSRIENQLSYFNINRKNNKEDEFTLVSTGDGKEHTIPFMKHAAHQEYAEVAGCQVCHAQWSFNDLGTHLLRSDLSEYDAFSRVSVQGSFEVEQILKNNLNFDNEEMAHSMTDKLSGEAKDGLWYKGYETRRWENIIIGRDSSGRLQVMRPILDIYLSWIDEDEDVLFDSVRSNAQNNGLLPYVPHTTGKAGMFYRDRIKNFLQSEEGAVK</sequence>
<evidence type="ECO:0000256" key="1">
    <source>
        <dbReference type="ARBA" id="ARBA00022729"/>
    </source>
</evidence>
<dbReference type="InterPro" id="IPR036280">
    <property type="entry name" value="Multihaem_cyt_sf"/>
</dbReference>
<accession>M1PCW5</accession>
<dbReference type="EMBL" id="CP003985">
    <property type="protein sequence ID" value="AGF79442.1"/>
    <property type="molecule type" value="Genomic_DNA"/>
</dbReference>
<dbReference type="HOGENOM" id="CLU_039029_0_0_7"/>
<name>M1PCW5_DESSD</name>
<keyword evidence="3" id="KW-1185">Reference proteome</keyword>
<proteinExistence type="predicted"/>
<keyword evidence="1" id="KW-0732">Signal</keyword>
<evidence type="ECO:0000313" key="2">
    <source>
        <dbReference type="EMBL" id="AGF79442.1"/>
    </source>
</evidence>
<dbReference type="STRING" id="1167006.UWK_02912"/>
<reference evidence="3" key="1">
    <citation type="journal article" date="2013" name="Stand. Genomic Sci.">
        <title>Complete genome sequence of Desulfocapsa sulfexigens, a marine deltaproteobacterium specialized in disproportionating inorganic sulfur compounds.</title>
        <authorList>
            <person name="Finster K.W."/>
            <person name="Kjeldsen K.U."/>
            <person name="Kube M."/>
            <person name="Reinhardt R."/>
            <person name="Mussmann M."/>
            <person name="Amann R."/>
            <person name="Schreiber L."/>
        </authorList>
    </citation>
    <scope>NUCLEOTIDE SEQUENCE [LARGE SCALE GENOMIC DNA]</scope>
    <source>
        <strain evidence="3">DSM 10523 / SB164P1</strain>
    </source>
</reference>
<dbReference type="Gene3D" id="1.10.780.10">
    <property type="entry name" value="Hydroxylamine Oxidoreductase, Chain A, domain 1"/>
    <property type="match status" value="1"/>
</dbReference>
<gene>
    <name evidence="2" type="ordered locus">UWK_02912</name>
</gene>
<dbReference type="PANTHER" id="PTHR35038">
    <property type="entry name" value="DISSIMILATORY SULFITE REDUCTASE SIRA"/>
    <property type="match status" value="1"/>
</dbReference>
<evidence type="ECO:0000313" key="3">
    <source>
        <dbReference type="Proteomes" id="UP000011721"/>
    </source>
</evidence>
<dbReference type="AlphaFoldDB" id="M1PCW5"/>
<dbReference type="SUPFAM" id="SSF48695">
    <property type="entry name" value="Multiheme cytochromes"/>
    <property type="match status" value="1"/>
</dbReference>
<dbReference type="eggNOG" id="COG3303">
    <property type="taxonomic scope" value="Bacteria"/>
</dbReference>
<dbReference type="Proteomes" id="UP000011721">
    <property type="component" value="Chromosome"/>
</dbReference>
<dbReference type="InterPro" id="IPR051829">
    <property type="entry name" value="Multiheme_Cytochr_ET"/>
</dbReference>
<protein>
    <submittedName>
        <fullName evidence="2">Uncharacterized protein</fullName>
    </submittedName>
</protein>
<dbReference type="Gene3D" id="1.10.1130.10">
    <property type="entry name" value="Flavocytochrome C3, Chain A"/>
    <property type="match status" value="1"/>
</dbReference>
<organism evidence="2 3">
    <name type="scientific">Desulfocapsa sulfexigens (strain DSM 10523 / SB164P1)</name>
    <dbReference type="NCBI Taxonomy" id="1167006"/>
    <lineage>
        <taxon>Bacteria</taxon>
        <taxon>Pseudomonadati</taxon>
        <taxon>Thermodesulfobacteriota</taxon>
        <taxon>Desulfobulbia</taxon>
        <taxon>Desulfobulbales</taxon>
        <taxon>Desulfocapsaceae</taxon>
        <taxon>Desulfocapsa</taxon>
    </lineage>
</organism>